<feature type="domain" description="DNA methylase N-4/N-6" evidence="6">
    <location>
        <begin position="154"/>
        <end position="328"/>
    </location>
</feature>
<reference evidence="7 8" key="1">
    <citation type="submission" date="2015-06" db="EMBL/GenBank/DDBJ databases">
        <authorList>
            <person name="Wibberg Daniel"/>
        </authorList>
    </citation>
    <scope>NUCLEOTIDE SEQUENCE [LARGE SCALE GENOMIC DNA]</scope>
    <source>
        <strain evidence="7 8">T3/55T</strain>
    </source>
</reference>
<dbReference type="PROSITE" id="PS00092">
    <property type="entry name" value="N6_MTASE"/>
    <property type="match status" value="1"/>
</dbReference>
<dbReference type="RefSeq" id="WP_103202061.1">
    <property type="nucleotide sequence ID" value="NZ_CVTD020000010.1"/>
</dbReference>
<dbReference type="Pfam" id="PF01555">
    <property type="entry name" value="N6_N4_Mtase"/>
    <property type="match status" value="1"/>
</dbReference>
<comment type="similarity">
    <text evidence="1 5">Belongs to the N(4)/N(6)-methyltransferase family.</text>
</comment>
<evidence type="ECO:0000313" key="8">
    <source>
        <dbReference type="Proteomes" id="UP000236497"/>
    </source>
</evidence>
<dbReference type="Proteomes" id="UP000236497">
    <property type="component" value="Unassembled WGS sequence"/>
</dbReference>
<evidence type="ECO:0000259" key="6">
    <source>
        <dbReference type="Pfam" id="PF01555"/>
    </source>
</evidence>
<dbReference type="CDD" id="cd02440">
    <property type="entry name" value="AdoMet_MTases"/>
    <property type="match status" value="1"/>
</dbReference>
<keyword evidence="8" id="KW-1185">Reference proteome</keyword>
<organism evidence="7 8">
    <name type="scientific">Herbinix hemicellulosilytica</name>
    <dbReference type="NCBI Taxonomy" id="1564487"/>
    <lineage>
        <taxon>Bacteria</taxon>
        <taxon>Bacillati</taxon>
        <taxon>Bacillota</taxon>
        <taxon>Clostridia</taxon>
        <taxon>Lachnospirales</taxon>
        <taxon>Lachnospiraceae</taxon>
        <taxon>Herbinix</taxon>
    </lineage>
</organism>
<dbReference type="GO" id="GO:0032259">
    <property type="term" value="P:methylation"/>
    <property type="evidence" value="ECO:0007669"/>
    <property type="project" value="UniProtKB-KW"/>
</dbReference>
<dbReference type="EMBL" id="CVTD020000010">
    <property type="protein sequence ID" value="CRZ33924.1"/>
    <property type="molecule type" value="Genomic_DNA"/>
</dbReference>
<keyword evidence="3" id="KW-0808">Transferase</keyword>
<dbReference type="Gene3D" id="3.40.50.150">
    <property type="entry name" value="Vaccinia Virus protein VP39"/>
    <property type="match status" value="1"/>
</dbReference>
<dbReference type="GO" id="GO:0009307">
    <property type="term" value="P:DNA restriction-modification system"/>
    <property type="evidence" value="ECO:0007669"/>
    <property type="project" value="UniProtKB-KW"/>
</dbReference>
<name>A0A0H5SES4_HERHM</name>
<dbReference type="InterPro" id="IPR002941">
    <property type="entry name" value="DNA_methylase_N4/N6"/>
</dbReference>
<keyword evidence="2" id="KW-0489">Methyltransferase</keyword>
<dbReference type="InterPro" id="IPR029063">
    <property type="entry name" value="SAM-dependent_MTases_sf"/>
</dbReference>
<dbReference type="EC" id="2.1.1.-" evidence="5"/>
<evidence type="ECO:0000256" key="4">
    <source>
        <dbReference type="ARBA" id="ARBA00022747"/>
    </source>
</evidence>
<accession>A0A0H5SES4</accession>
<evidence type="ECO:0000256" key="5">
    <source>
        <dbReference type="RuleBase" id="RU362026"/>
    </source>
</evidence>
<evidence type="ECO:0000313" key="7">
    <source>
        <dbReference type="EMBL" id="CRZ33924.1"/>
    </source>
</evidence>
<dbReference type="PRINTS" id="PR00508">
    <property type="entry name" value="S21N4MTFRASE"/>
</dbReference>
<sequence length="341" mass="38178">MRKQPIKQLTQAEKRKLIADRLLVAPELSDRQIARMLGVSPTTVGKIRKELTDKTVQIRHVDTQAYDWTKHPYLLAHPEILEGLSERSLRALKAPDVLDLMQQRGSKSPRYCQRLLYQMRKQANKNASAVTEDDIIMFTADIRTGLPQIKDASVDVIFVDPPYDVKSVETLYRHIADVAGRILVEGGSLLVMCGGANLDIAIQELGSDKRLRYNWDIAYVCPRNTPLIHSRKVTTAVKHILWFTKGAYDGNIVYDYIEAPPDPDGSDKTYHHWGQSVAGIKEILRKISKEGDVICDPMCGGGSTVVAALELGGRKIVACDVDADAVKTTLRRVRQLFGYAR</sequence>
<dbReference type="InterPro" id="IPR001091">
    <property type="entry name" value="RM_Methyltransferase"/>
</dbReference>
<evidence type="ECO:0000256" key="2">
    <source>
        <dbReference type="ARBA" id="ARBA00022603"/>
    </source>
</evidence>
<dbReference type="GO" id="GO:0008170">
    <property type="term" value="F:N-methyltransferase activity"/>
    <property type="evidence" value="ECO:0007669"/>
    <property type="project" value="InterPro"/>
</dbReference>
<dbReference type="InterPro" id="IPR002052">
    <property type="entry name" value="DNA_methylase_N6_adenine_CS"/>
</dbReference>
<dbReference type="GO" id="GO:0003677">
    <property type="term" value="F:DNA binding"/>
    <property type="evidence" value="ECO:0007669"/>
    <property type="project" value="InterPro"/>
</dbReference>
<keyword evidence="4" id="KW-0680">Restriction system</keyword>
<evidence type="ECO:0000256" key="3">
    <source>
        <dbReference type="ARBA" id="ARBA00022679"/>
    </source>
</evidence>
<dbReference type="SUPFAM" id="SSF53335">
    <property type="entry name" value="S-adenosyl-L-methionine-dependent methyltransferases"/>
    <property type="match status" value="1"/>
</dbReference>
<dbReference type="AlphaFoldDB" id="A0A0H5SES4"/>
<evidence type="ECO:0000256" key="1">
    <source>
        <dbReference type="ARBA" id="ARBA00006594"/>
    </source>
</evidence>
<dbReference type="OrthoDB" id="9773571at2"/>
<protein>
    <recommendedName>
        <fullName evidence="5">Methyltransferase</fullName>
        <ecNumber evidence="5">2.1.1.-</ecNumber>
    </recommendedName>
</protein>
<proteinExistence type="inferred from homology"/>
<gene>
    <name evidence="7" type="ORF">HHT355_0721</name>
</gene>